<reference evidence="1 2" key="1">
    <citation type="journal article" date="2021" name="Commun. Biol.">
        <title>Genomic insights into the host specific adaptation of the Pneumocystis genus.</title>
        <authorList>
            <person name="Cisse O.H."/>
            <person name="Ma L."/>
            <person name="Dekker J.P."/>
            <person name="Khil P.P."/>
            <person name="Youn J.-H."/>
            <person name="Brenchley J.M."/>
            <person name="Blair R."/>
            <person name="Pahar B."/>
            <person name="Chabe M."/>
            <person name="Van Rompay K.K.A."/>
            <person name="Keesler R."/>
            <person name="Sukura A."/>
            <person name="Hirsch V."/>
            <person name="Kutty G."/>
            <person name="Liu Y."/>
            <person name="Peng L."/>
            <person name="Chen J."/>
            <person name="Song J."/>
            <person name="Weissenbacher-Lang C."/>
            <person name="Xu J."/>
            <person name="Upham N.S."/>
            <person name="Stajich J.E."/>
            <person name="Cuomo C.A."/>
            <person name="Cushion M.T."/>
            <person name="Kovacs J.A."/>
        </authorList>
    </citation>
    <scope>NUCLEOTIDE SEQUENCE [LARGE SCALE GENOMIC DNA]</scope>
    <source>
        <strain evidence="1 2">RABM</strain>
    </source>
</reference>
<sequence>MPIKAFEAYVAEHKLFNYQSLTVLKDCRIGIEAIYYLKQLVEHLPVKDPMIYATASMPVGFKTQILRDLNILEQNKIEPFFVFDGLSLVNKNKKIWNEDYSKIRAEAWKNYDQGKLQQASNEFSLSANIQISSLSKILIDILLEKKIGFLVAPYLSWAQLAYMLEATQNHIDAVFGSVNLLLFNVDRLIIEFNFDYSIFSWLDKHSVLSSLGGITSDQFLDISILLGSDFCPMFPPLEVIFQINEDVLKFLQDTIKIFKSGINTILNYQHSFTAKYVDYLDTFFKAVCIIKYHVVLMENGKLLPLNESDAPNDIHEFISTRLPEEIYFYLSRGIIGPQVINILTSGMLIENTPLDNGDSQEYKDFLNDIFAIQTQSLSLLTQPLHRFYQAKNVSAYYWFDPEHEHKIFHKIVPSIYESIKTWIIKEELVNQIKMTIPENKINFLSLFKSLSDPKVSKESFFLKTDDNIMQSHEQILSSIYGRFFQLRSFINPDHSLSPWGLALLDSLKICHEDQQSSIVLIFELLRLRVFKQDNFSIPYFGESSKGTEEEKSFTTLISRVACLSVLHQKDVPWAGPLSQGLLVFNSFIKVFSQAIRNLIEMITLSLFMNRDASRERDDWTEFARQLPFNNEYDITMGLVIKTYLEKIIMSENPTSEESKKNAFEYLKSTFVSAENIERDIMKFRYLWNSIVYGVKVANILGVVDKLESDKFLRANKWLQERI</sequence>
<protein>
    <submittedName>
        <fullName evidence="1">Uncharacterized protein</fullName>
    </submittedName>
</protein>
<organism evidence="1 2">
    <name type="scientific">Pneumocystis oryctolagi</name>
    <dbReference type="NCBI Taxonomy" id="42067"/>
    <lineage>
        <taxon>Eukaryota</taxon>
        <taxon>Fungi</taxon>
        <taxon>Dikarya</taxon>
        <taxon>Ascomycota</taxon>
        <taxon>Taphrinomycotina</taxon>
        <taxon>Pneumocystomycetes</taxon>
        <taxon>Pneumocystaceae</taxon>
        <taxon>Pneumocystis</taxon>
    </lineage>
</organism>
<comment type="caution">
    <text evidence="1">The sequence shown here is derived from an EMBL/GenBank/DDBJ whole genome shotgun (WGS) entry which is preliminary data.</text>
</comment>
<name>A0ACB7CFH9_9ASCO</name>
<gene>
    <name evidence="1" type="ORF">PORY_000361</name>
</gene>
<evidence type="ECO:0000313" key="2">
    <source>
        <dbReference type="Proteomes" id="UP000768646"/>
    </source>
</evidence>
<accession>A0ACB7CFH9</accession>
<dbReference type="Proteomes" id="UP000768646">
    <property type="component" value="Unassembled WGS sequence"/>
</dbReference>
<proteinExistence type="predicted"/>
<evidence type="ECO:0000313" key="1">
    <source>
        <dbReference type="EMBL" id="KAG4306373.1"/>
    </source>
</evidence>
<dbReference type="EMBL" id="JABTEG010000001">
    <property type="protein sequence ID" value="KAG4306373.1"/>
    <property type="molecule type" value="Genomic_DNA"/>
</dbReference>
<keyword evidence="2" id="KW-1185">Reference proteome</keyword>